<keyword evidence="2 3" id="KW-0143">Chaperone</keyword>
<evidence type="ECO:0000313" key="8">
    <source>
        <dbReference type="Proteomes" id="UP001163739"/>
    </source>
</evidence>
<sequence length="207" mass="22758">MSVEEEKVDNNPEQTPHDHEVLDAELEQNAQAEEAEEVEASSDGEKDWQKEAALLQEQVSALKDQALRATANAQNIRRRSEKDVEKAHKFALEKFSKELLPVVDSLEKTIESSQAEQGEKSALVEGVEMTLSILVSGLKKFNVEQVDPAGEPFDPELHEAMSLVDAPDAEPNSVIAVIQKGYTLNGRLIRPAMVMVAKGSAKIDEQA</sequence>
<dbReference type="HAMAP" id="MF_01151">
    <property type="entry name" value="GrpE"/>
    <property type="match status" value="1"/>
</dbReference>
<dbReference type="NCBIfam" id="NF010737">
    <property type="entry name" value="PRK14139.1"/>
    <property type="match status" value="1"/>
</dbReference>
<gene>
    <name evidence="3 7" type="primary">grpE</name>
    <name evidence="7" type="ORF">NKI27_03555</name>
</gene>
<comment type="subcellular location">
    <subcellularLocation>
        <location evidence="3">Cytoplasm</location>
    </subcellularLocation>
</comment>
<evidence type="ECO:0000256" key="5">
    <source>
        <dbReference type="RuleBase" id="RU004478"/>
    </source>
</evidence>
<name>A0ABY6N427_9ALTE</name>
<reference evidence="7" key="1">
    <citation type="submission" date="2022-06" db="EMBL/GenBank/DDBJ databases">
        <title>Alkalimarinus sp. nov., isolated from gut of a Alitta virens.</title>
        <authorList>
            <person name="Yang A.I."/>
            <person name="Shin N.-R."/>
        </authorList>
    </citation>
    <scope>NUCLEOTIDE SEQUENCE</scope>
    <source>
        <strain evidence="7">A2M4</strain>
    </source>
</reference>
<feature type="region of interest" description="Disordered" evidence="6">
    <location>
        <begin position="1"/>
        <end position="49"/>
    </location>
</feature>
<evidence type="ECO:0000256" key="3">
    <source>
        <dbReference type="HAMAP-Rule" id="MF_01151"/>
    </source>
</evidence>
<keyword evidence="3 4" id="KW-0346">Stress response</keyword>
<dbReference type="EMBL" id="CP100390">
    <property type="protein sequence ID" value="UZE96839.1"/>
    <property type="molecule type" value="Genomic_DNA"/>
</dbReference>
<dbReference type="PANTHER" id="PTHR21237:SF23">
    <property type="entry name" value="GRPE PROTEIN HOMOLOG, MITOCHONDRIAL"/>
    <property type="match status" value="1"/>
</dbReference>
<evidence type="ECO:0000256" key="4">
    <source>
        <dbReference type="RuleBase" id="RU000639"/>
    </source>
</evidence>
<keyword evidence="3" id="KW-0963">Cytoplasm</keyword>
<dbReference type="Gene3D" id="3.90.20.20">
    <property type="match status" value="1"/>
</dbReference>
<comment type="subunit">
    <text evidence="3">Homodimer.</text>
</comment>
<dbReference type="CDD" id="cd00446">
    <property type="entry name" value="GrpE"/>
    <property type="match status" value="1"/>
</dbReference>
<evidence type="ECO:0000256" key="1">
    <source>
        <dbReference type="ARBA" id="ARBA00009054"/>
    </source>
</evidence>
<evidence type="ECO:0000313" key="7">
    <source>
        <dbReference type="EMBL" id="UZE96839.1"/>
    </source>
</evidence>
<feature type="compositionally biased region" description="Acidic residues" evidence="6">
    <location>
        <begin position="33"/>
        <end position="42"/>
    </location>
</feature>
<dbReference type="InterPro" id="IPR000740">
    <property type="entry name" value="GrpE"/>
</dbReference>
<accession>A0ABY6N427</accession>
<dbReference type="Pfam" id="PF01025">
    <property type="entry name" value="GrpE"/>
    <property type="match status" value="1"/>
</dbReference>
<keyword evidence="8" id="KW-1185">Reference proteome</keyword>
<protein>
    <recommendedName>
        <fullName evidence="3 4">Protein GrpE</fullName>
    </recommendedName>
    <alternativeName>
        <fullName evidence="3">HSP-70 cofactor</fullName>
    </alternativeName>
</protein>
<dbReference type="SUPFAM" id="SSF58014">
    <property type="entry name" value="Coiled-coil domain of nucleotide exchange factor GrpE"/>
    <property type="match status" value="1"/>
</dbReference>
<dbReference type="PRINTS" id="PR00773">
    <property type="entry name" value="GRPEPROTEIN"/>
</dbReference>
<feature type="compositionally biased region" description="Basic and acidic residues" evidence="6">
    <location>
        <begin position="1"/>
        <end position="22"/>
    </location>
</feature>
<dbReference type="InterPro" id="IPR009012">
    <property type="entry name" value="GrpE_head"/>
</dbReference>
<dbReference type="Gene3D" id="2.30.22.10">
    <property type="entry name" value="Head domain of nucleotide exchange factor GrpE"/>
    <property type="match status" value="1"/>
</dbReference>
<dbReference type="RefSeq" id="WP_265048324.1">
    <property type="nucleotide sequence ID" value="NZ_CP100390.1"/>
</dbReference>
<dbReference type="NCBIfam" id="NF010738">
    <property type="entry name" value="PRK14140.1"/>
    <property type="match status" value="1"/>
</dbReference>
<dbReference type="NCBIfam" id="NF010748">
    <property type="entry name" value="PRK14150.1"/>
    <property type="match status" value="1"/>
</dbReference>
<comment type="similarity">
    <text evidence="1 3 5">Belongs to the GrpE family.</text>
</comment>
<dbReference type="InterPro" id="IPR013805">
    <property type="entry name" value="GrpE_CC"/>
</dbReference>
<evidence type="ECO:0000256" key="6">
    <source>
        <dbReference type="SAM" id="MobiDB-lite"/>
    </source>
</evidence>
<dbReference type="SUPFAM" id="SSF51064">
    <property type="entry name" value="Head domain of nucleotide exchange factor GrpE"/>
    <property type="match status" value="1"/>
</dbReference>
<evidence type="ECO:0000256" key="2">
    <source>
        <dbReference type="ARBA" id="ARBA00023186"/>
    </source>
</evidence>
<dbReference type="PROSITE" id="PS01071">
    <property type="entry name" value="GRPE"/>
    <property type="match status" value="1"/>
</dbReference>
<organism evidence="7 8">
    <name type="scientific">Alkalimarinus alittae</name>
    <dbReference type="NCBI Taxonomy" id="2961619"/>
    <lineage>
        <taxon>Bacteria</taxon>
        <taxon>Pseudomonadati</taxon>
        <taxon>Pseudomonadota</taxon>
        <taxon>Gammaproteobacteria</taxon>
        <taxon>Alteromonadales</taxon>
        <taxon>Alteromonadaceae</taxon>
        <taxon>Alkalimarinus</taxon>
    </lineage>
</organism>
<dbReference type="PANTHER" id="PTHR21237">
    <property type="entry name" value="GRPE PROTEIN"/>
    <property type="match status" value="1"/>
</dbReference>
<proteinExistence type="inferred from homology"/>
<dbReference type="Proteomes" id="UP001163739">
    <property type="component" value="Chromosome"/>
</dbReference>
<comment type="function">
    <text evidence="3 4">Participates actively in the response to hyperosmotic and heat shock by preventing the aggregation of stress-denatured proteins, in association with DnaK and GrpE. It is the nucleotide exchange factor for DnaK and may function as a thermosensor. Unfolded proteins bind initially to DnaJ; upon interaction with the DnaJ-bound protein, DnaK hydrolyzes its bound ATP, resulting in the formation of a stable complex. GrpE releases ADP from DnaK; ATP binding to DnaK triggers the release of the substrate protein, thus completing the reaction cycle. Several rounds of ATP-dependent interactions between DnaJ, DnaK and GrpE are required for fully efficient folding.</text>
</comment>